<keyword evidence="3" id="KW-1185">Reference proteome</keyword>
<dbReference type="OrthoDB" id="5114857at2"/>
<gene>
    <name evidence="2" type="ORF">EG850_01355</name>
</gene>
<evidence type="ECO:0000313" key="3">
    <source>
        <dbReference type="Proteomes" id="UP000274391"/>
    </source>
</evidence>
<evidence type="ECO:0008006" key="4">
    <source>
        <dbReference type="Google" id="ProtNLM"/>
    </source>
</evidence>
<dbReference type="AlphaFoldDB" id="A0A3P3W186"/>
<dbReference type="Proteomes" id="UP000274391">
    <property type="component" value="Unassembled WGS sequence"/>
</dbReference>
<dbReference type="SUPFAM" id="SSF56112">
    <property type="entry name" value="Protein kinase-like (PK-like)"/>
    <property type="match status" value="1"/>
</dbReference>
<feature type="region of interest" description="Disordered" evidence="1">
    <location>
        <begin position="353"/>
        <end position="391"/>
    </location>
</feature>
<dbReference type="RefSeq" id="WP_124969069.1">
    <property type="nucleotide sequence ID" value="NZ_RQVS01000001.1"/>
</dbReference>
<sequence length="494" mass="51996">MFSRSRGGEPARAPVVGQVISGWRLVRPLGHHGARCEFVGVCEAPVPTRATASDHWREFGAVAEEPLLQRRIVIMPDLGDGALARECTLREQLAADFIERAEEVLSDGEWQLAVYALKPRWSYAELIAEGTQLDAGAAVSLLVPLAETLALAHESGIVHTALTLQCCRIDAHGRPSIEGWDAAIRVDELPAVRRDLLRTDDLRALGRLADAVLANVVDAPSEELARLISALTGSAPPRDAARRLIDELFNWRVPDIIPERTPASLAPTMRVADDQGTASDQLGVETLLGDDGDMSRPVPRGVPGGKLALLQARMIAFASEVNARTWALLAIAGALLAGTGLLLPALTSGSAAAEDTGATSQPTPIATLPERTDGAAPALEPQPTASEPTFTSSASATAIESADQLATARNECLVLADAACLDQVYASGAPGLDADLTAIGAGTAGDRVTTATSWILAADLGDIEILQGSGGIGSLSLERTADGWRIREVWVEHY</sequence>
<reference evidence="2 3" key="1">
    <citation type="submission" date="2018-11" db="EMBL/GenBank/DDBJ databases">
        <title>YIM 102482-1 draft genome.</title>
        <authorList>
            <person name="Li G."/>
            <person name="Jiang Y."/>
        </authorList>
    </citation>
    <scope>NUCLEOTIDE SEQUENCE [LARGE SCALE GENOMIC DNA]</scope>
    <source>
        <strain evidence="2 3">YIM 102482-1</strain>
    </source>
</reference>
<evidence type="ECO:0000313" key="2">
    <source>
        <dbReference type="EMBL" id="RRJ88811.1"/>
    </source>
</evidence>
<organism evidence="2 3">
    <name type="scientific">Gulosibacter macacae</name>
    <dbReference type="NCBI Taxonomy" id="2488791"/>
    <lineage>
        <taxon>Bacteria</taxon>
        <taxon>Bacillati</taxon>
        <taxon>Actinomycetota</taxon>
        <taxon>Actinomycetes</taxon>
        <taxon>Micrococcales</taxon>
        <taxon>Microbacteriaceae</taxon>
        <taxon>Gulosibacter</taxon>
    </lineage>
</organism>
<dbReference type="EMBL" id="RQVS01000001">
    <property type="protein sequence ID" value="RRJ88811.1"/>
    <property type="molecule type" value="Genomic_DNA"/>
</dbReference>
<accession>A0A3P3W186</accession>
<evidence type="ECO:0000256" key="1">
    <source>
        <dbReference type="SAM" id="MobiDB-lite"/>
    </source>
</evidence>
<comment type="caution">
    <text evidence="2">The sequence shown here is derived from an EMBL/GenBank/DDBJ whole genome shotgun (WGS) entry which is preliminary data.</text>
</comment>
<proteinExistence type="predicted"/>
<dbReference type="Gene3D" id="1.10.510.10">
    <property type="entry name" value="Transferase(Phosphotransferase) domain 1"/>
    <property type="match status" value="1"/>
</dbReference>
<protein>
    <recommendedName>
        <fullName evidence="4">Protein kinase domain-containing protein</fullName>
    </recommendedName>
</protein>
<dbReference type="InterPro" id="IPR011009">
    <property type="entry name" value="Kinase-like_dom_sf"/>
</dbReference>
<name>A0A3P3W186_9MICO</name>